<keyword evidence="1" id="KW-1133">Transmembrane helix</keyword>
<proteinExistence type="predicted"/>
<gene>
    <name evidence="3" type="ORF">E5676_scaffold343G00030</name>
    <name evidence="2" type="ORF">E6C27_scaffold19G002700</name>
</gene>
<keyword evidence="1" id="KW-0812">Transmembrane</keyword>
<evidence type="ECO:0000313" key="4">
    <source>
        <dbReference type="Proteomes" id="UP000321393"/>
    </source>
</evidence>
<reference evidence="4 5" key="1">
    <citation type="submission" date="2019-08" db="EMBL/GenBank/DDBJ databases">
        <title>Draft genome sequences of two oriental melons (Cucumis melo L. var makuwa).</title>
        <authorList>
            <person name="Kwon S.-Y."/>
        </authorList>
    </citation>
    <scope>NUCLEOTIDE SEQUENCE [LARGE SCALE GENOMIC DNA]</scope>
    <source>
        <strain evidence="5">cv. Chang Bougi</strain>
        <strain evidence="4">cv. SW 3</strain>
        <tissue evidence="2">Leaf</tissue>
    </source>
</reference>
<dbReference type="Pfam" id="PF02992">
    <property type="entry name" value="Transposase_21"/>
    <property type="match status" value="1"/>
</dbReference>
<evidence type="ECO:0000313" key="2">
    <source>
        <dbReference type="EMBL" id="KAA0026268.1"/>
    </source>
</evidence>
<name>A0A5A7SJG6_CUCMM</name>
<feature type="transmembrane region" description="Helical" evidence="1">
    <location>
        <begin position="6"/>
        <end position="24"/>
    </location>
</feature>
<keyword evidence="1" id="KW-0472">Membrane</keyword>
<dbReference type="EMBL" id="SSTD01000240">
    <property type="protein sequence ID" value="TYK30688.1"/>
    <property type="molecule type" value="Genomic_DNA"/>
</dbReference>
<dbReference type="Proteomes" id="UP000321393">
    <property type="component" value="Unassembled WGS sequence"/>
</dbReference>
<evidence type="ECO:0000256" key="1">
    <source>
        <dbReference type="SAM" id="Phobius"/>
    </source>
</evidence>
<evidence type="ECO:0008006" key="6">
    <source>
        <dbReference type="Google" id="ProtNLM"/>
    </source>
</evidence>
<evidence type="ECO:0000313" key="3">
    <source>
        <dbReference type="EMBL" id="TYK30688.1"/>
    </source>
</evidence>
<dbReference type="InterPro" id="IPR004242">
    <property type="entry name" value="Transposase_21"/>
</dbReference>
<dbReference type="AlphaFoldDB" id="A0A5A7SJG6"/>
<protein>
    <recommendedName>
        <fullName evidence="6">Transposase</fullName>
    </recommendedName>
</protein>
<evidence type="ECO:0000313" key="5">
    <source>
        <dbReference type="Proteomes" id="UP000321947"/>
    </source>
</evidence>
<accession>A0A5A7SJG6</accession>
<dbReference type="EMBL" id="SSTE01022979">
    <property type="protein sequence ID" value="KAA0026268.1"/>
    <property type="molecule type" value="Genomic_DNA"/>
</dbReference>
<organism evidence="2 4">
    <name type="scientific">Cucumis melo var. makuwa</name>
    <name type="common">Oriental melon</name>
    <dbReference type="NCBI Taxonomy" id="1194695"/>
    <lineage>
        <taxon>Eukaryota</taxon>
        <taxon>Viridiplantae</taxon>
        <taxon>Streptophyta</taxon>
        <taxon>Embryophyta</taxon>
        <taxon>Tracheophyta</taxon>
        <taxon>Spermatophyta</taxon>
        <taxon>Magnoliopsida</taxon>
        <taxon>eudicotyledons</taxon>
        <taxon>Gunneridae</taxon>
        <taxon>Pentapetalae</taxon>
        <taxon>rosids</taxon>
        <taxon>fabids</taxon>
        <taxon>Cucurbitales</taxon>
        <taxon>Cucurbitaceae</taxon>
        <taxon>Benincaseae</taxon>
        <taxon>Cucumis</taxon>
    </lineage>
</organism>
<comment type="caution">
    <text evidence="2">The sequence shown here is derived from an EMBL/GenBank/DDBJ whole genome shotgun (WGS) entry which is preliminary data.</text>
</comment>
<sequence length="150" mass="17053">MVSFIYGVVYLVGTVSFGIPRLLCASFGITRLIRVFFEITRLICESEGITRLIEVCVLWNHYTILCKGNARGRPTRGKKDADKHVETDDVLIHPVDAEGWKHFDFEFPDFASVPRNMRLGLASDEFNPFGPISTSYSMWPIVLLPYKLPP</sequence>
<dbReference type="OrthoDB" id="10489649at2759"/>
<dbReference type="Proteomes" id="UP000321947">
    <property type="component" value="Unassembled WGS sequence"/>
</dbReference>